<dbReference type="STRING" id="888050.HMPREF9004_1116"/>
<dbReference type="PATRIC" id="fig|888050.3.peg.1062"/>
<dbReference type="OrthoDB" id="218750at2"/>
<reference evidence="1 2" key="1">
    <citation type="submission" date="2013-03" db="EMBL/GenBank/DDBJ databases">
        <title>Reference genome for the Human Microbiome Project.</title>
        <authorList>
            <person name="Aqrawi P."/>
            <person name="Ayvaz T."/>
            <person name="Bess C."/>
            <person name="Blankenburg K."/>
            <person name="Coyle M."/>
            <person name="Deng J."/>
            <person name="Forbes L."/>
            <person name="Fowler G."/>
            <person name="Francisco L."/>
            <person name="Fu Q."/>
            <person name="Gibbs R."/>
            <person name="Gross S."/>
            <person name="Gubbala S."/>
            <person name="Hale W."/>
            <person name="Hemphill L."/>
            <person name="Highlander S."/>
            <person name="Hirani K."/>
            <person name="Jackson L."/>
            <person name="Jakkamsetti A."/>
            <person name="Javaid M."/>
            <person name="Jayaseelan J.C."/>
            <person name="Jiang H."/>
            <person name="Joshi V."/>
            <person name="Korchina V."/>
            <person name="Kovar C."/>
            <person name="Lara F."/>
            <person name="Lee S."/>
            <person name="Liu Y."/>
            <person name="Mata R."/>
            <person name="Mathew T."/>
            <person name="Munidasa M."/>
            <person name="Muzny D."/>
            <person name="Nazareth L."/>
            <person name="Ngo R."/>
            <person name="Nguyen L."/>
            <person name="Nguyen N."/>
            <person name="Okwuonu G."/>
            <person name="Ongeri F."/>
            <person name="Palculict T."/>
            <person name="Patil S."/>
            <person name="Petrosino J."/>
            <person name="Pham C."/>
            <person name="Pham P."/>
            <person name="Pu L.-L."/>
            <person name="Qin X."/>
            <person name="Qu J."/>
            <person name="Reid J."/>
            <person name="Ross M."/>
            <person name="Ruth R."/>
            <person name="Saada N."/>
            <person name="San Lucas F."/>
            <person name="Santibanez J."/>
            <person name="Shang Y."/>
            <person name="Simmons D."/>
            <person name="Song X.-Z."/>
            <person name="Tang L.-Y."/>
            <person name="Thornton R."/>
            <person name="Warren J."/>
            <person name="Weissenberger G."/>
            <person name="Wilczek-Boney K."/>
            <person name="Worley K."/>
            <person name="Youmans B."/>
            <person name="Zhang J."/>
            <person name="Zhang L."/>
            <person name="Zhao Z."/>
            <person name="Zhou C."/>
            <person name="Zhu D."/>
            <person name="Zhu Y."/>
        </authorList>
    </citation>
    <scope>NUCLEOTIDE SEQUENCE [LARGE SCALE GENOMIC DNA]</scope>
    <source>
        <strain evidence="1 2">F0333</strain>
    </source>
</reference>
<protein>
    <recommendedName>
        <fullName evidence="3">DNA-binding protein</fullName>
    </recommendedName>
</protein>
<dbReference type="EMBL" id="AQHZ01000017">
    <property type="protein sequence ID" value="ENO18172.1"/>
    <property type="molecule type" value="Genomic_DNA"/>
</dbReference>
<evidence type="ECO:0000313" key="1">
    <source>
        <dbReference type="EMBL" id="ENO18172.1"/>
    </source>
</evidence>
<name>N6X426_9ACTO</name>
<sequence length="1508" mass="165364">MITPARAAELGGIISSDAPGTIPASAHSYAHPALEGRTVVRLTPDALGEVEDITLTSLGFTPGQKTPIGRVRQRAIGFPAWPIIHDPKNARHALNLVGDLQRAAKAAKSKPGNAKLLLDELAKMLGDSAPHFLPTFLEEAARIFLRLDNRVYAAQYFSKAREAERVHSLKVDEDRNSKAFLEFALAGAITAKELTNESKTLCERYEPERALDIFLTLNIDRVKGGMPPYGGLAADLKRLAKAAHADPVEVHARFLRAVLSSPSLSKAPAAFWRGFKKALPVLVAQEPTTMKALLALTPGPVPSDEWIDILASVGLSEDLAAGRVDAREWVERYTRMLQSQWNAGYPRKLSLLVRRMKSLKGQSITLSKRVFGLQPELLDALLSTGAKVEFDVPPGAYSYYNRLSLSDWAETRDRPDLDALAESEHAHLVLGTIGRTASDHLDVILSHSGARTMLGRWAESTLGEHPTSQEVLSEIRRLSPLFTPAGLDAYPRQISALVERLNAGEILADVFRDGFLTEYTWPELEAASAELGTNTTFHEAFPAIGVAADGHIIWVDGDKRIAEASFAPTATDKAEYWHYLLAGEATACAYRKNWEYFLTWSTDPGTSTPIRYYGGSDVPLTLPFNDGRLVGERLVHGGDGGDPFADRALVLREGEHYWRLDDTFREIDPATGQRGRESLPASLAELIEPYLRDGWELEKHTIIWCSVFPTTADSSVSTAHGRHAWLRMSRDEKSLYIDANGHQVHPKERWDRFKGRMARPGGGHWLIKGEELVREDDFAPMFAAADARGGTHLLHKVPQVGWNQFRVRDEAASDKLRHATPSQLEKLLRVVPTADSTEDAEAVDPGRILTDEARAAAASFLGSDCHALVDSVVWATARVKRIVEDGLERTTQEAQPTRSFPEWEASCDALGWANTEWSLTTDRDVLHNMARRLGGAELAVTGVGSAFTHLTTRPIALLFSVTRPLASKEFVGQAAAAFGDLVDEGLYSPSCCVFEVAGIEEGPSSTEPARLLTTPSGPAILIGTGRPFWAYNSNDKTRFFSPSGGVPKSVDGAPISLITRGCGIEAKTIIEAFRVLLDEGAPQWDPAKVARLAEGTGWTRAAASLFLAGLPNIRSAEANFLDKELRTLLGLKVAEAREGREFLSGLGTEELLRLVEAGASDPLRLAHEGIDVEAVIAAWSGNEQVFHLPGALLAAADSAFPWGGARRLRELSQDPNSVDPDVWLWAAAQAETGSRFALWLAQVYEQMKSACRSVRVEWQDYGSGLRTVLGLPAVDENAPSDQVDSLGPWSMTNAPYPTVFYDPNRSKDFTADRRLLDAIDEGEYSLQRIRKRLDVVIGVYDEIADALVNAHPGCACDPLVSAPEVVSAAAKSLGVPEDSARYWLQILALIFPSDKNVESWNSWSKKQRLAAAAPLLEAGLLVEAKRARAGRSLFLPGGWQEASTPHKPMEVWKAPFYDLTDATKVTPRHDVVVPLVPLGRLFEDAWQRYVDGDVPGYTELRTTRYRRR</sequence>
<comment type="caution">
    <text evidence="1">The sequence shown here is derived from an EMBL/GenBank/DDBJ whole genome shotgun (WGS) entry which is preliminary data.</text>
</comment>
<proteinExistence type="predicted"/>
<organism evidence="1 2">
    <name type="scientific">Schaalia cardiffensis F0333</name>
    <dbReference type="NCBI Taxonomy" id="888050"/>
    <lineage>
        <taxon>Bacteria</taxon>
        <taxon>Bacillati</taxon>
        <taxon>Actinomycetota</taxon>
        <taxon>Actinomycetes</taxon>
        <taxon>Actinomycetales</taxon>
        <taxon>Actinomycetaceae</taxon>
        <taxon>Schaalia</taxon>
    </lineage>
</organism>
<dbReference type="HOGENOM" id="CLU_004188_0_0_11"/>
<keyword evidence="2" id="KW-1185">Reference proteome</keyword>
<dbReference type="Proteomes" id="UP000013015">
    <property type="component" value="Unassembled WGS sequence"/>
</dbReference>
<dbReference type="RefSeq" id="WP_005963221.1">
    <property type="nucleotide sequence ID" value="NZ_CP040505.1"/>
</dbReference>
<accession>N6X426</accession>
<evidence type="ECO:0008006" key="3">
    <source>
        <dbReference type="Google" id="ProtNLM"/>
    </source>
</evidence>
<dbReference type="eggNOG" id="ENOG502ZAJJ">
    <property type="taxonomic scope" value="Bacteria"/>
</dbReference>
<evidence type="ECO:0000313" key="2">
    <source>
        <dbReference type="Proteomes" id="UP000013015"/>
    </source>
</evidence>
<gene>
    <name evidence="1" type="ORF">HMPREF9004_1116</name>
</gene>